<dbReference type="InterPro" id="IPR006059">
    <property type="entry name" value="SBP"/>
</dbReference>
<proteinExistence type="predicted"/>
<evidence type="ECO:0000256" key="1">
    <source>
        <dbReference type="ARBA" id="ARBA00022475"/>
    </source>
</evidence>
<dbReference type="PROSITE" id="PS51257">
    <property type="entry name" value="PROKAR_LIPOPROTEIN"/>
    <property type="match status" value="1"/>
</dbReference>
<evidence type="ECO:0000256" key="4">
    <source>
        <dbReference type="ARBA" id="ARBA00023139"/>
    </source>
</evidence>
<evidence type="ECO:0000313" key="8">
    <source>
        <dbReference type="EMBL" id="KSU48883.1"/>
    </source>
</evidence>
<evidence type="ECO:0000256" key="5">
    <source>
        <dbReference type="ARBA" id="ARBA00023288"/>
    </source>
</evidence>
<dbReference type="RefSeq" id="WP_035399053.1">
    <property type="nucleotide sequence ID" value="NZ_FMYN01000003.1"/>
</dbReference>
<keyword evidence="3" id="KW-0472">Membrane</keyword>
<feature type="signal peptide" evidence="7">
    <location>
        <begin position="1"/>
        <end position="22"/>
    </location>
</feature>
<keyword evidence="2 7" id="KW-0732">Signal</keyword>
<evidence type="ECO:0000256" key="2">
    <source>
        <dbReference type="ARBA" id="ARBA00022729"/>
    </source>
</evidence>
<dbReference type="Gene3D" id="3.40.190.10">
    <property type="entry name" value="Periplasmic binding protein-like II"/>
    <property type="match status" value="2"/>
</dbReference>
<keyword evidence="5" id="KW-0449">Lipoprotein</keyword>
<dbReference type="CDD" id="cd13585">
    <property type="entry name" value="PBP2_TMBP_like"/>
    <property type="match status" value="1"/>
</dbReference>
<dbReference type="AlphaFoldDB" id="A0A0V8GF38"/>
<sequence length="436" mass="48337">MKFKKTKLVAAASVLTLSAFLAACGGEDEQQTKTKDGKTIVTWWGWAPQPEAGKAVVDAFNESQDKYVVQFKRYSEDYEKQLQVAMLSGKGPDIIGLKEPMIQQYKDRVVPVDSYMDKAAGKGWKDKFVELGIEQTTLDGKQYAVPIGFTGQAYLMYNKTMLDKYGVTPPKNYKETVSAVKKIKDSGDKVIPLMLGAKDAWIDIDVYNVLSHQVAPGYIQKVLSGEAKWTDDEMVKTAQIWQDLFKDKVFQEGALGLATYNDGMNQFFDKKAAMWVIGSWEAHSMTTKEKKEKWKIDDELGFVPLPNLAGGTEQPVIASIDMALGVNKESKQQEGAAEFIAFMSQGKGQEVYMGEFEMAPGIKDVKVDSDAAFTTEGEKESYKMLNDTLAKAVASRGIRDTKLNDILGKELQNIATGQDPKEALQRVQDAADQSAK</sequence>
<dbReference type="PANTHER" id="PTHR43649:SF33">
    <property type="entry name" value="POLYGALACTURONAN_RHAMNOGALACTURONAN-BINDING PROTEIN YTCQ"/>
    <property type="match status" value="1"/>
</dbReference>
<dbReference type="EMBL" id="LNQL01000003">
    <property type="protein sequence ID" value="KSU48883.1"/>
    <property type="molecule type" value="Genomic_DNA"/>
</dbReference>
<dbReference type="Pfam" id="PF01547">
    <property type="entry name" value="SBP_bac_1"/>
    <property type="match status" value="1"/>
</dbReference>
<gene>
    <name evidence="8" type="ORF">AS033_11185</name>
</gene>
<evidence type="ECO:0000256" key="7">
    <source>
        <dbReference type="SAM" id="SignalP"/>
    </source>
</evidence>
<dbReference type="OrthoDB" id="9798191at2"/>
<evidence type="ECO:0000256" key="6">
    <source>
        <dbReference type="SAM" id="MobiDB-lite"/>
    </source>
</evidence>
<name>A0A0V8GF38_9BACL</name>
<dbReference type="PANTHER" id="PTHR43649">
    <property type="entry name" value="ARABINOSE-BINDING PROTEIN-RELATED"/>
    <property type="match status" value="1"/>
</dbReference>
<keyword evidence="4" id="KW-0564">Palmitate</keyword>
<keyword evidence="1" id="KW-1003">Cell membrane</keyword>
<accession>A0A0V8GF38</accession>
<evidence type="ECO:0000256" key="3">
    <source>
        <dbReference type="ARBA" id="ARBA00023136"/>
    </source>
</evidence>
<dbReference type="Proteomes" id="UP000053797">
    <property type="component" value="Unassembled WGS sequence"/>
</dbReference>
<dbReference type="InterPro" id="IPR050490">
    <property type="entry name" value="Bact_solute-bd_prot1"/>
</dbReference>
<evidence type="ECO:0000313" key="9">
    <source>
        <dbReference type="Proteomes" id="UP000053797"/>
    </source>
</evidence>
<dbReference type="SUPFAM" id="SSF53850">
    <property type="entry name" value="Periplasmic binding protein-like II"/>
    <property type="match status" value="1"/>
</dbReference>
<protein>
    <submittedName>
        <fullName evidence="8">ABC transporter substrate-binding protein</fullName>
    </submittedName>
</protein>
<comment type="caution">
    <text evidence="8">The sequence shown here is derived from an EMBL/GenBank/DDBJ whole genome shotgun (WGS) entry which is preliminary data.</text>
</comment>
<organism evidence="8 9">
    <name type="scientific">Exiguobacterium indicum</name>
    <dbReference type="NCBI Taxonomy" id="296995"/>
    <lineage>
        <taxon>Bacteria</taxon>
        <taxon>Bacillati</taxon>
        <taxon>Bacillota</taxon>
        <taxon>Bacilli</taxon>
        <taxon>Bacillales</taxon>
        <taxon>Bacillales Family XII. Incertae Sedis</taxon>
        <taxon>Exiguobacterium</taxon>
    </lineage>
</organism>
<feature type="chain" id="PRO_5006891873" evidence="7">
    <location>
        <begin position="23"/>
        <end position="436"/>
    </location>
</feature>
<reference evidence="8 9" key="1">
    <citation type="journal article" date="2015" name="Int. J. Syst. Evol. Microbiol.">
        <title>Exiguobacterium enclense sp. nov., isolated from sediment.</title>
        <authorList>
            <person name="Dastager S.G."/>
            <person name="Mawlankar R."/>
            <person name="Sonalkar V.V."/>
            <person name="Thorat M.N."/>
            <person name="Mual P."/>
            <person name="Verma A."/>
            <person name="Krishnamurthi S."/>
            <person name="Tang S.K."/>
            <person name="Li W.J."/>
        </authorList>
    </citation>
    <scope>NUCLEOTIDE SEQUENCE [LARGE SCALE GENOMIC DNA]</scope>
    <source>
        <strain evidence="8 9">NIO-1109</strain>
    </source>
</reference>
<feature type="region of interest" description="Disordered" evidence="6">
    <location>
        <begin position="417"/>
        <end position="436"/>
    </location>
</feature>